<evidence type="ECO:0000313" key="3">
    <source>
        <dbReference type="Proteomes" id="UP001174691"/>
    </source>
</evidence>
<feature type="region of interest" description="Disordered" evidence="1">
    <location>
        <begin position="48"/>
        <end position="80"/>
    </location>
</feature>
<evidence type="ECO:0000313" key="2">
    <source>
        <dbReference type="EMBL" id="KAJ9137417.1"/>
    </source>
</evidence>
<protein>
    <submittedName>
        <fullName evidence="2">Uncharacterized protein</fullName>
    </submittedName>
</protein>
<gene>
    <name evidence="2" type="ORF">NKR19_g8200</name>
</gene>
<proteinExistence type="predicted"/>
<keyword evidence="3" id="KW-1185">Reference proteome</keyword>
<dbReference type="AlphaFoldDB" id="A0AA38RD82"/>
<accession>A0AA38RD82</accession>
<dbReference type="EMBL" id="JANBVN010000159">
    <property type="protein sequence ID" value="KAJ9137417.1"/>
    <property type="molecule type" value="Genomic_DNA"/>
</dbReference>
<evidence type="ECO:0000256" key="1">
    <source>
        <dbReference type="SAM" id="MobiDB-lite"/>
    </source>
</evidence>
<comment type="caution">
    <text evidence="2">The sequence shown here is derived from an EMBL/GenBank/DDBJ whole genome shotgun (WGS) entry which is preliminary data.</text>
</comment>
<reference evidence="2" key="1">
    <citation type="submission" date="2022-07" db="EMBL/GenBank/DDBJ databases">
        <title>Fungi with potential for degradation of polypropylene.</title>
        <authorList>
            <person name="Gostincar C."/>
        </authorList>
    </citation>
    <scope>NUCLEOTIDE SEQUENCE</scope>
    <source>
        <strain evidence="2">EXF-13287</strain>
    </source>
</reference>
<organism evidence="2 3">
    <name type="scientific">Coniochaeta hoffmannii</name>
    <dbReference type="NCBI Taxonomy" id="91930"/>
    <lineage>
        <taxon>Eukaryota</taxon>
        <taxon>Fungi</taxon>
        <taxon>Dikarya</taxon>
        <taxon>Ascomycota</taxon>
        <taxon>Pezizomycotina</taxon>
        <taxon>Sordariomycetes</taxon>
        <taxon>Sordariomycetidae</taxon>
        <taxon>Coniochaetales</taxon>
        <taxon>Coniochaetaceae</taxon>
        <taxon>Coniochaeta</taxon>
    </lineage>
</organism>
<dbReference type="Proteomes" id="UP001174691">
    <property type="component" value="Unassembled WGS sequence"/>
</dbReference>
<feature type="compositionally biased region" description="Basic residues" evidence="1">
    <location>
        <begin position="20"/>
        <end position="30"/>
    </location>
</feature>
<sequence>MTHRHTTTTTTTTRRSGLFSRRRPVVHQKRHATLGDKVSGALKKLKGTIMGRPGEKAAGTRRMHGTDGRGSHRPARRRFF</sequence>
<feature type="region of interest" description="Disordered" evidence="1">
    <location>
        <begin position="1"/>
        <end position="30"/>
    </location>
</feature>
<feature type="compositionally biased region" description="Basic residues" evidence="1">
    <location>
        <begin position="71"/>
        <end position="80"/>
    </location>
</feature>
<name>A0AA38RD82_9PEZI</name>